<dbReference type="EC" id="4.2.1.46" evidence="6"/>
<dbReference type="InterPro" id="IPR044516">
    <property type="entry name" value="UXS-like"/>
</dbReference>
<organism evidence="6 7">
    <name type="scientific">Stratiformator vulcanicus</name>
    <dbReference type="NCBI Taxonomy" id="2527980"/>
    <lineage>
        <taxon>Bacteria</taxon>
        <taxon>Pseudomonadati</taxon>
        <taxon>Planctomycetota</taxon>
        <taxon>Planctomycetia</taxon>
        <taxon>Planctomycetales</taxon>
        <taxon>Planctomycetaceae</taxon>
        <taxon>Stratiformator</taxon>
    </lineage>
</organism>
<dbReference type="SUPFAM" id="SSF51735">
    <property type="entry name" value="NAD(P)-binding Rossmann-fold domains"/>
    <property type="match status" value="1"/>
</dbReference>
<dbReference type="PANTHER" id="PTHR43078:SF6">
    <property type="entry name" value="UDP-GLUCURONIC ACID DECARBOXYLASE 1"/>
    <property type="match status" value="1"/>
</dbReference>
<dbReference type="Proteomes" id="UP000317318">
    <property type="component" value="Chromosome"/>
</dbReference>
<name>A0A517R264_9PLAN</name>
<dbReference type="KEGG" id="svp:Pan189_23460"/>
<evidence type="ECO:0000256" key="3">
    <source>
        <dbReference type="ARBA" id="ARBA00023027"/>
    </source>
</evidence>
<proteinExistence type="predicted"/>
<dbReference type="Gene3D" id="3.40.50.720">
    <property type="entry name" value="NAD(P)-binding Rossmann-like Domain"/>
    <property type="match status" value="1"/>
</dbReference>
<keyword evidence="4 6" id="KW-0456">Lyase</keyword>
<accession>A0A517R264</accession>
<evidence type="ECO:0000259" key="5">
    <source>
        <dbReference type="Pfam" id="PF01370"/>
    </source>
</evidence>
<comment type="cofactor">
    <cofactor evidence="1">
        <name>NAD(+)</name>
        <dbReference type="ChEBI" id="CHEBI:57540"/>
    </cofactor>
</comment>
<evidence type="ECO:0000313" key="6">
    <source>
        <dbReference type="EMBL" id="QDT37962.1"/>
    </source>
</evidence>
<dbReference type="InterPro" id="IPR036291">
    <property type="entry name" value="NAD(P)-bd_dom_sf"/>
</dbReference>
<protein>
    <submittedName>
        <fullName evidence="6">dTDP-glucose 4,6-dehydratase</fullName>
        <ecNumber evidence="6">4.2.1.46</ecNumber>
    </submittedName>
</protein>
<evidence type="ECO:0000256" key="1">
    <source>
        <dbReference type="ARBA" id="ARBA00001911"/>
    </source>
</evidence>
<dbReference type="PANTHER" id="PTHR43078">
    <property type="entry name" value="UDP-GLUCURONIC ACID DECARBOXYLASE-RELATED"/>
    <property type="match status" value="1"/>
</dbReference>
<dbReference type="RefSeq" id="WP_310820348.1">
    <property type="nucleotide sequence ID" value="NZ_CP036268.1"/>
</dbReference>
<feature type="domain" description="NAD-dependent epimerase/dehydratase" evidence="5">
    <location>
        <begin position="113"/>
        <end position="353"/>
    </location>
</feature>
<reference evidence="6 7" key="1">
    <citation type="submission" date="2019-02" db="EMBL/GenBank/DDBJ databases">
        <title>Deep-cultivation of Planctomycetes and their phenomic and genomic characterization uncovers novel biology.</title>
        <authorList>
            <person name="Wiegand S."/>
            <person name="Jogler M."/>
            <person name="Boedeker C."/>
            <person name="Pinto D."/>
            <person name="Vollmers J."/>
            <person name="Rivas-Marin E."/>
            <person name="Kohn T."/>
            <person name="Peeters S.H."/>
            <person name="Heuer A."/>
            <person name="Rast P."/>
            <person name="Oberbeckmann S."/>
            <person name="Bunk B."/>
            <person name="Jeske O."/>
            <person name="Meyerdierks A."/>
            <person name="Storesund J.E."/>
            <person name="Kallscheuer N."/>
            <person name="Luecker S."/>
            <person name="Lage O.M."/>
            <person name="Pohl T."/>
            <person name="Merkel B.J."/>
            <person name="Hornburger P."/>
            <person name="Mueller R.-W."/>
            <person name="Bruemmer F."/>
            <person name="Labrenz M."/>
            <person name="Spormann A.M."/>
            <person name="Op den Camp H."/>
            <person name="Overmann J."/>
            <person name="Amann R."/>
            <person name="Jetten M.S.M."/>
            <person name="Mascher T."/>
            <person name="Medema M.H."/>
            <person name="Devos D.P."/>
            <person name="Kaster A.-K."/>
            <person name="Ovreas L."/>
            <person name="Rohde M."/>
            <person name="Galperin M.Y."/>
            <person name="Jogler C."/>
        </authorList>
    </citation>
    <scope>NUCLEOTIDE SEQUENCE [LARGE SCALE GENOMIC DNA]</scope>
    <source>
        <strain evidence="6 7">Pan189</strain>
    </source>
</reference>
<keyword evidence="3" id="KW-0520">NAD</keyword>
<dbReference type="AlphaFoldDB" id="A0A517R264"/>
<dbReference type="GO" id="GO:0048040">
    <property type="term" value="F:UDP-glucuronate decarboxylase activity"/>
    <property type="evidence" value="ECO:0007669"/>
    <property type="project" value="TreeGrafter"/>
</dbReference>
<keyword evidence="7" id="KW-1185">Reference proteome</keyword>
<gene>
    <name evidence="6" type="primary">strE_2</name>
    <name evidence="6" type="ORF">Pan189_23460</name>
</gene>
<dbReference type="InterPro" id="IPR001509">
    <property type="entry name" value="Epimerase_deHydtase"/>
</dbReference>
<dbReference type="Pfam" id="PF01370">
    <property type="entry name" value="Epimerase"/>
    <property type="match status" value="1"/>
</dbReference>
<dbReference type="GO" id="GO:0042732">
    <property type="term" value="P:D-xylose metabolic process"/>
    <property type="evidence" value="ECO:0007669"/>
    <property type="project" value="InterPro"/>
</dbReference>
<evidence type="ECO:0000256" key="4">
    <source>
        <dbReference type="ARBA" id="ARBA00023239"/>
    </source>
</evidence>
<evidence type="ECO:0000256" key="2">
    <source>
        <dbReference type="ARBA" id="ARBA00022793"/>
    </source>
</evidence>
<keyword evidence="2" id="KW-0210">Decarboxylase</keyword>
<evidence type="ECO:0000313" key="7">
    <source>
        <dbReference type="Proteomes" id="UP000317318"/>
    </source>
</evidence>
<dbReference type="EMBL" id="CP036268">
    <property type="protein sequence ID" value="QDT37962.1"/>
    <property type="molecule type" value="Genomic_DNA"/>
</dbReference>
<dbReference type="GO" id="GO:0070403">
    <property type="term" value="F:NAD+ binding"/>
    <property type="evidence" value="ECO:0007669"/>
    <property type="project" value="InterPro"/>
</dbReference>
<sequence>MWKSSAISLACSGKKTSTWLYKSSDASFRNLNEAQISDRIASSRERVGNEHSRCGTPFSLSPVGGKVVRLHSCGVVPRGYYLRRLANYLVSLSFRPDFFSVPNCNWNTMSRCLVTGGAGFIGSHLVERLLDQGHSVDVLDNVSTGDLVNLRGVVDHPEFRFFQGSITDPIAVTEAVRGADVIYHLAAAVGVKLVADDPVRTIETNIDPTDAMLRLAVQGGQKFFLASTSEVYGKNPREVWSEVDDLVFGPTTKPRWAYGCSKAIDEFLALAYHQKFGLDVVIGRFFNVVGPRQVGDYGMVVPRFLEKAKRGEELTIYDDGSQVRCFAHVREVVDAVTTLMETPAAVGEVVNIGSDRAVSIKELADAAIRVAGSDSKVCYKTYESAYGSNFEDIRRRVPDVSKLERLTGQKPSMPLDEILSDILNTPVNGK</sequence>
<dbReference type="GO" id="GO:0005737">
    <property type="term" value="C:cytoplasm"/>
    <property type="evidence" value="ECO:0007669"/>
    <property type="project" value="TreeGrafter"/>
</dbReference>
<dbReference type="GO" id="GO:0008460">
    <property type="term" value="F:dTDP-glucose 4,6-dehydratase activity"/>
    <property type="evidence" value="ECO:0007669"/>
    <property type="project" value="UniProtKB-EC"/>
</dbReference>